<evidence type="ECO:0000256" key="1">
    <source>
        <dbReference type="ARBA" id="ARBA00022898"/>
    </source>
</evidence>
<reference evidence="3 4" key="1">
    <citation type="submission" date="2019-10" db="EMBL/GenBank/DDBJ databases">
        <title>Rudanella paleaurantiibacter sp. nov., isolated from sludge.</title>
        <authorList>
            <person name="Xu S.Q."/>
        </authorList>
    </citation>
    <scope>NUCLEOTIDE SEQUENCE [LARGE SCALE GENOMIC DNA]</scope>
    <source>
        <strain evidence="3 4">HX-22-17</strain>
    </source>
</reference>
<dbReference type="AlphaFoldDB" id="A0A7J5U4V9"/>
<dbReference type="Gene3D" id="3.40.640.10">
    <property type="entry name" value="Type I PLP-dependent aspartate aminotransferase-like (Major domain)"/>
    <property type="match status" value="1"/>
</dbReference>
<keyword evidence="4" id="KW-1185">Reference proteome</keyword>
<dbReference type="PANTHER" id="PTHR43586">
    <property type="entry name" value="CYSTEINE DESULFURASE"/>
    <property type="match status" value="1"/>
</dbReference>
<evidence type="ECO:0000313" key="3">
    <source>
        <dbReference type="EMBL" id="KAB7732733.1"/>
    </source>
</evidence>
<dbReference type="InterPro" id="IPR015421">
    <property type="entry name" value="PyrdxlP-dep_Trfase_major"/>
</dbReference>
<accession>A0A7J5U4V9</accession>
<dbReference type="EMBL" id="WELI01000001">
    <property type="protein sequence ID" value="KAB7732733.1"/>
    <property type="molecule type" value="Genomic_DNA"/>
</dbReference>
<organism evidence="3 4">
    <name type="scientific">Rudanella paleaurantiibacter</name>
    <dbReference type="NCBI Taxonomy" id="2614655"/>
    <lineage>
        <taxon>Bacteria</taxon>
        <taxon>Pseudomonadati</taxon>
        <taxon>Bacteroidota</taxon>
        <taxon>Cytophagia</taxon>
        <taxon>Cytophagales</taxon>
        <taxon>Cytophagaceae</taxon>
        <taxon>Rudanella</taxon>
    </lineage>
</organism>
<dbReference type="Pfam" id="PF00266">
    <property type="entry name" value="Aminotran_5"/>
    <property type="match status" value="1"/>
</dbReference>
<evidence type="ECO:0000259" key="2">
    <source>
        <dbReference type="Pfam" id="PF00266"/>
    </source>
</evidence>
<dbReference type="InterPro" id="IPR015424">
    <property type="entry name" value="PyrdxlP-dep_Trfase"/>
</dbReference>
<name>A0A7J5U4V9_9BACT</name>
<protein>
    <submittedName>
        <fullName evidence="3">Aminotransferase class V-fold PLP-dependent enzyme</fullName>
    </submittedName>
</protein>
<dbReference type="PANTHER" id="PTHR43586:SF15">
    <property type="entry name" value="BLR3095 PROTEIN"/>
    <property type="match status" value="1"/>
</dbReference>
<dbReference type="GO" id="GO:0008483">
    <property type="term" value="F:transaminase activity"/>
    <property type="evidence" value="ECO:0007669"/>
    <property type="project" value="UniProtKB-KW"/>
</dbReference>
<keyword evidence="3" id="KW-0808">Transferase</keyword>
<evidence type="ECO:0000313" key="4">
    <source>
        <dbReference type="Proteomes" id="UP000488299"/>
    </source>
</evidence>
<dbReference type="InterPro" id="IPR000192">
    <property type="entry name" value="Aminotrans_V_dom"/>
</dbReference>
<comment type="caution">
    <text evidence="3">The sequence shown here is derived from an EMBL/GenBank/DDBJ whole genome shotgun (WGS) entry which is preliminary data.</text>
</comment>
<proteinExistence type="predicted"/>
<dbReference type="Proteomes" id="UP000488299">
    <property type="component" value="Unassembled WGS sequence"/>
</dbReference>
<feature type="domain" description="Aminotransferase class V" evidence="2">
    <location>
        <begin position="57"/>
        <end position="324"/>
    </location>
</feature>
<sequence>MITQNHQLTCQKEQFSLPAHLHYINCATRGPFSRAAEEAGIEAIRRQTNPFGLTAAHFFAQPEPVRQLFSRLINNPDPDRIAIIPSVSYGMGVVARNLHRKPGIARGQEIVLLDAEFPSDVYAWDRVCAELGLTVRTVPMPTQLPRGAAWNERLLDAIGPQTALVVAPPTHWMYGIRVDLEAVARRTREVGAWLAIDGTQAVGAMPFDLEKIQPDALICAGYKWLMGPYSTGLAYYGEAFDNGVPLEESWMARLESDQFHKLSEYQPAYRPKAYRYNVGEQSHFIHMPMLEAALTQLLEWQPVRIEQYGRDLMAEAIPQLQAVGCGVEETSWRTHHLLGIWLPDSADPIGIQQALLANNVSISVRGRAIRVAPHVYNDADDVAVFVDTLVRQL</sequence>
<dbReference type="RefSeq" id="WP_152122282.1">
    <property type="nucleotide sequence ID" value="NZ_WELI01000001.1"/>
</dbReference>
<dbReference type="InterPro" id="IPR015422">
    <property type="entry name" value="PyrdxlP-dep_Trfase_small"/>
</dbReference>
<dbReference type="Gene3D" id="3.90.1150.10">
    <property type="entry name" value="Aspartate Aminotransferase, domain 1"/>
    <property type="match status" value="1"/>
</dbReference>
<keyword evidence="1" id="KW-0663">Pyridoxal phosphate</keyword>
<gene>
    <name evidence="3" type="ORF">F5984_01930</name>
</gene>
<keyword evidence="3" id="KW-0032">Aminotransferase</keyword>
<dbReference type="SUPFAM" id="SSF53383">
    <property type="entry name" value="PLP-dependent transferases"/>
    <property type="match status" value="1"/>
</dbReference>